<dbReference type="AlphaFoldDB" id="A0A229SLH9"/>
<sequence length="139" mass="14905">MTRTRLFRCLASLFAALAVAGAGTPATAAPRAVPLNPPTVSSTSWDWYRHFSDPPRYDPPVVVTATGGVAPYSYLWQRLSSTNISASNPGEPSTSFSTFIQPGKTTLRTAVFRCQVTDAAGSVAYAPDVTVTFEQEWGD</sequence>
<comment type="caution">
    <text evidence="2">The sequence shown here is derived from an EMBL/GenBank/DDBJ whole genome shotgun (WGS) entry which is preliminary data.</text>
</comment>
<dbReference type="OrthoDB" id="7794186at2"/>
<evidence type="ECO:0000313" key="2">
    <source>
        <dbReference type="EMBL" id="OXM59501.1"/>
    </source>
</evidence>
<dbReference type="Proteomes" id="UP000215199">
    <property type="component" value="Unassembled WGS sequence"/>
</dbReference>
<accession>A0A229SLH9</accession>
<reference evidence="3" key="1">
    <citation type="submission" date="2017-07" db="EMBL/GenBank/DDBJ databases">
        <title>Comparative genome mining reveals phylogenetic distribution patterns of secondary metabolites in Amycolatopsis.</title>
        <authorList>
            <person name="Adamek M."/>
            <person name="Alanjary M."/>
            <person name="Sales-Ortells H."/>
            <person name="Goodfellow M."/>
            <person name="Bull A.T."/>
            <person name="Kalinowski J."/>
            <person name="Ziemert N."/>
        </authorList>
    </citation>
    <scope>NUCLEOTIDE SEQUENCE [LARGE SCALE GENOMIC DNA]</scope>
    <source>
        <strain evidence="3">H5</strain>
    </source>
</reference>
<name>A0A229SLH9_9PSEU</name>
<feature type="signal peptide" evidence="1">
    <location>
        <begin position="1"/>
        <end position="28"/>
    </location>
</feature>
<proteinExistence type="predicted"/>
<dbReference type="RefSeq" id="WP_093954154.1">
    <property type="nucleotide sequence ID" value="NZ_NMUL01000081.1"/>
</dbReference>
<evidence type="ECO:0000313" key="3">
    <source>
        <dbReference type="Proteomes" id="UP000215199"/>
    </source>
</evidence>
<evidence type="ECO:0008006" key="4">
    <source>
        <dbReference type="Google" id="ProtNLM"/>
    </source>
</evidence>
<keyword evidence="1" id="KW-0732">Signal</keyword>
<feature type="chain" id="PRO_5012466445" description="Ig-like domain-containing protein" evidence="1">
    <location>
        <begin position="29"/>
        <end position="139"/>
    </location>
</feature>
<organism evidence="2 3">
    <name type="scientific">Amycolatopsis vastitatis</name>
    <dbReference type="NCBI Taxonomy" id="1905142"/>
    <lineage>
        <taxon>Bacteria</taxon>
        <taxon>Bacillati</taxon>
        <taxon>Actinomycetota</taxon>
        <taxon>Actinomycetes</taxon>
        <taxon>Pseudonocardiales</taxon>
        <taxon>Pseudonocardiaceae</taxon>
        <taxon>Amycolatopsis</taxon>
    </lineage>
</organism>
<dbReference type="EMBL" id="NMUL01000081">
    <property type="protein sequence ID" value="OXM59501.1"/>
    <property type="molecule type" value="Genomic_DNA"/>
</dbReference>
<keyword evidence="3" id="KW-1185">Reference proteome</keyword>
<protein>
    <recommendedName>
        <fullName evidence="4">Ig-like domain-containing protein</fullName>
    </recommendedName>
</protein>
<gene>
    <name evidence="2" type="ORF">CF165_47290</name>
</gene>
<evidence type="ECO:0000256" key="1">
    <source>
        <dbReference type="SAM" id="SignalP"/>
    </source>
</evidence>